<dbReference type="RefSeq" id="WP_241279025.1">
    <property type="nucleotide sequence ID" value="NZ_CP064746.1"/>
</dbReference>
<name>A0ABT7Q1L8_9GAMM</name>
<evidence type="ECO:0000313" key="1">
    <source>
        <dbReference type="EMBL" id="MDM5073232.1"/>
    </source>
</evidence>
<sequence>MGSLTIVNALGVDVEIIEASPYQFMTLTIKNGQSAVANVATSFERFILKIRVLGNIYYYDLNKGHWYGGDGDNHYPNPGSKVNIILTGDRGSYIETSYNYAADNTTVMCKYASDTKALDKV</sequence>
<dbReference type="Proteomes" id="UP001168107">
    <property type="component" value="Unassembled WGS sequence"/>
</dbReference>
<protein>
    <submittedName>
        <fullName evidence="1">Uncharacterized protein</fullName>
    </submittedName>
</protein>
<dbReference type="EMBL" id="JAOPLL010000009">
    <property type="protein sequence ID" value="MDM5073232.1"/>
    <property type="molecule type" value="Genomic_DNA"/>
</dbReference>
<gene>
    <name evidence="1" type="ORF">OB935_15510</name>
</gene>
<comment type="caution">
    <text evidence="1">The sequence shown here is derived from an EMBL/GenBank/DDBJ whole genome shotgun (WGS) entry which is preliminary data.</text>
</comment>
<keyword evidence="2" id="KW-1185">Reference proteome</keyword>
<evidence type="ECO:0000313" key="2">
    <source>
        <dbReference type="Proteomes" id="UP001168107"/>
    </source>
</evidence>
<organism evidence="1 2">
    <name type="scientific">Aeromonas bestiarum</name>
    <dbReference type="NCBI Taxonomy" id="105751"/>
    <lineage>
        <taxon>Bacteria</taxon>
        <taxon>Pseudomonadati</taxon>
        <taxon>Pseudomonadota</taxon>
        <taxon>Gammaproteobacteria</taxon>
        <taxon>Aeromonadales</taxon>
        <taxon>Aeromonadaceae</taxon>
        <taxon>Aeromonas</taxon>
    </lineage>
</organism>
<accession>A0ABT7Q1L8</accession>
<reference evidence="1" key="1">
    <citation type="submission" date="2024-05" db="EMBL/GenBank/DDBJ databases">
        <title>WGS of Aeromonas isolates.</title>
        <authorList>
            <person name="Lee H."/>
        </authorList>
    </citation>
    <scope>NUCLEOTIDE SEQUENCE</scope>
    <source>
        <strain evidence="1">SU58-3</strain>
    </source>
</reference>
<dbReference type="GeneID" id="92723045"/>
<proteinExistence type="predicted"/>